<evidence type="ECO:0000313" key="2">
    <source>
        <dbReference type="Proteomes" id="UP000798488"/>
    </source>
</evidence>
<evidence type="ECO:0000313" key="1">
    <source>
        <dbReference type="EMBL" id="KAF1086293.1"/>
    </source>
</evidence>
<proteinExistence type="predicted"/>
<protein>
    <submittedName>
        <fullName evidence="1">Uncharacterized protein</fullName>
    </submittedName>
</protein>
<gene>
    <name evidence="1" type="ORF">SPSYN_00010</name>
</gene>
<dbReference type="AlphaFoldDB" id="A0A9D3AZW4"/>
<dbReference type="Proteomes" id="UP000798488">
    <property type="component" value="Unassembled WGS sequence"/>
</dbReference>
<dbReference type="InterPro" id="IPR019270">
    <property type="entry name" value="DUF2283"/>
</dbReference>
<organism evidence="1 2">
    <name type="scientific">Sporotomaculum syntrophicum</name>
    <dbReference type="NCBI Taxonomy" id="182264"/>
    <lineage>
        <taxon>Bacteria</taxon>
        <taxon>Bacillati</taxon>
        <taxon>Bacillota</taxon>
        <taxon>Clostridia</taxon>
        <taxon>Eubacteriales</taxon>
        <taxon>Desulfallaceae</taxon>
        <taxon>Sporotomaculum</taxon>
    </lineage>
</organism>
<dbReference type="OrthoDB" id="2112472at2"/>
<sequence>MRKHLSVVLGNNDELLAVQELEADNYIVVVYREVSTKDGFIITCLHNKENKTTTKEGTGMAEVAELSKIVRTLPALISALGQNKIFLHYDDEANVLYVNFNDKPVEADDSELTEDGLIIRYRDGKMAGVTMLNACEKH</sequence>
<comment type="caution">
    <text evidence="1">The sequence shown here is derived from an EMBL/GenBank/DDBJ whole genome shotgun (WGS) entry which is preliminary data.</text>
</comment>
<keyword evidence="2" id="KW-1185">Reference proteome</keyword>
<name>A0A9D3AZW4_9FIRM</name>
<accession>A0A9D3AZW4</accession>
<dbReference type="EMBL" id="LSRS01000001">
    <property type="protein sequence ID" value="KAF1086293.1"/>
    <property type="molecule type" value="Genomic_DNA"/>
</dbReference>
<dbReference type="RefSeq" id="WP_161820473.1">
    <property type="nucleotide sequence ID" value="NZ_LSRS01000001.1"/>
</dbReference>
<reference evidence="1" key="1">
    <citation type="submission" date="2016-02" db="EMBL/GenBank/DDBJ databases">
        <title>Draft Genome Sequence of Sporotomaculum syntrophicum Strain FB, a Syntrophic Benzoate Degrader.</title>
        <authorList>
            <person name="Nobu M.K."/>
            <person name="Narihiro T."/>
            <person name="Qiu Y.-L."/>
            <person name="Ohashi A."/>
            <person name="Liu W.-T."/>
            <person name="Yuji S."/>
        </authorList>
    </citation>
    <scope>NUCLEOTIDE SEQUENCE</scope>
    <source>
        <strain evidence="1">FB</strain>
    </source>
</reference>
<dbReference type="Pfam" id="PF10049">
    <property type="entry name" value="DUF2283"/>
    <property type="match status" value="1"/>
</dbReference>